<keyword evidence="1" id="KW-0175">Coiled coil</keyword>
<sequence length="401" mass="47057">MAVPSMEIPSKLLDEEDFDAHDETDEQLVSLLEAGHQLPAILHEDSSMESPLEQGMSELQRIFEQLVPNKQTGRSSLARSPHYFFGTLIEEPSAEDKVIGHVSELEEDQLPQPELDDQTRFKAAKFFNLMLTKLWRRRRSEVFDLHALVRRYQELAFKTQNELFKRNQLICMEHRRGENLRVQLVRAVGRVRVTSKTCRIIEEQLMQLRAYEKDLQAKLQEKTQECDNFSELLQSCKTELFRELAKYRQTSSELAQEQRNAQNLEIINTELEDELLTLKDRFQTQNDKMTVELTRKQEQLDSAYELLKDFEEEVAELELEHTELMRSRENERALQKEIAALKKEMGMVRYVFFYRTVRRLSDLPRYISELFATILSCLFPQPSISSVRFCIALLILIAAMN</sequence>
<organism evidence="2 3">
    <name type="scientific">Drosophila lebanonensis</name>
    <name type="common">Fruit fly</name>
    <name type="synonym">Scaptodrosophila lebanonensis</name>
    <dbReference type="NCBI Taxonomy" id="7225"/>
    <lineage>
        <taxon>Eukaryota</taxon>
        <taxon>Metazoa</taxon>
        <taxon>Ecdysozoa</taxon>
        <taxon>Arthropoda</taxon>
        <taxon>Hexapoda</taxon>
        <taxon>Insecta</taxon>
        <taxon>Pterygota</taxon>
        <taxon>Neoptera</taxon>
        <taxon>Endopterygota</taxon>
        <taxon>Diptera</taxon>
        <taxon>Brachycera</taxon>
        <taxon>Muscomorpha</taxon>
        <taxon>Ephydroidea</taxon>
        <taxon>Drosophilidae</taxon>
        <taxon>Scaptodrosophila</taxon>
    </lineage>
</organism>
<keyword evidence="2" id="KW-1185">Reference proteome</keyword>
<evidence type="ECO:0000313" key="2">
    <source>
        <dbReference type="Proteomes" id="UP000504634"/>
    </source>
</evidence>
<evidence type="ECO:0000313" key="3">
    <source>
        <dbReference type="RefSeq" id="XP_030381795.1"/>
    </source>
</evidence>
<accession>A0A6J2U1M6</accession>
<dbReference type="Proteomes" id="UP000504634">
    <property type="component" value="Unplaced"/>
</dbReference>
<feature type="coiled-coil region" evidence="1">
    <location>
        <begin position="201"/>
        <end position="344"/>
    </location>
</feature>
<dbReference type="GeneID" id="115629466"/>
<reference evidence="3 4" key="1">
    <citation type="submission" date="2025-04" db="UniProtKB">
        <authorList>
            <consortium name="RefSeq"/>
        </authorList>
    </citation>
    <scope>IDENTIFICATION</scope>
    <source>
        <strain evidence="3 4">11010-0011.00</strain>
        <tissue evidence="3 4">Whole body</tissue>
    </source>
</reference>
<dbReference type="OrthoDB" id="7856917at2759"/>
<dbReference type="AlphaFoldDB" id="A0A6J2U1M6"/>
<evidence type="ECO:0000256" key="1">
    <source>
        <dbReference type="SAM" id="Coils"/>
    </source>
</evidence>
<evidence type="ECO:0000313" key="4">
    <source>
        <dbReference type="RefSeq" id="XP_030381796.1"/>
    </source>
</evidence>
<dbReference type="RefSeq" id="XP_030381796.1">
    <property type="nucleotide sequence ID" value="XM_030525936.1"/>
</dbReference>
<gene>
    <name evidence="3 4" type="primary">LOC115629466</name>
</gene>
<protein>
    <submittedName>
        <fullName evidence="3 4">Uncharacterized protein LOC115629466</fullName>
    </submittedName>
</protein>
<dbReference type="RefSeq" id="XP_030381795.1">
    <property type="nucleotide sequence ID" value="XM_030525935.1"/>
</dbReference>
<name>A0A6J2U1M6_DROLE</name>
<proteinExistence type="predicted"/>